<keyword evidence="2" id="KW-0479">Metal-binding</keyword>
<evidence type="ECO:0000259" key="8">
    <source>
        <dbReference type="Pfam" id="PF17780"/>
    </source>
</evidence>
<sequence length="173" mass="19673">MDPSLLDDIINQLLEVRGKPGKQVQLSESEIKQLCVVSRDIFLQQPNLLELEAPIKICGLYYDGNNGVWYSYDHQTQQYVPYSDQSDNKTAGKQNEQSKGNIANRERMYTKHRCGSRSIPVRVEKLVHWIGVAFLTCNNDLICLNGHFCLIRIHILCGVALVIVGFLVKLNKL</sequence>
<evidence type="ECO:0000313" key="10">
    <source>
        <dbReference type="Proteomes" id="UP000593564"/>
    </source>
</evidence>
<dbReference type="GO" id="GO:0046872">
    <property type="term" value="F:metal ion binding"/>
    <property type="evidence" value="ECO:0007669"/>
    <property type="project" value="UniProtKB-KW"/>
</dbReference>
<feature type="region of interest" description="Disordered" evidence="5">
    <location>
        <begin position="83"/>
        <end position="102"/>
    </location>
</feature>
<dbReference type="AlphaFoldDB" id="A0A7J7GC76"/>
<feature type="compositionally biased region" description="Polar residues" evidence="5">
    <location>
        <begin position="83"/>
        <end position="101"/>
    </location>
</feature>
<dbReference type="Pfam" id="PF17780">
    <property type="entry name" value="OCRE"/>
    <property type="match status" value="1"/>
</dbReference>
<proteinExistence type="predicted"/>
<keyword evidence="6" id="KW-1133">Transmembrane helix</keyword>
<dbReference type="InterPro" id="IPR041591">
    <property type="entry name" value="OCRE"/>
</dbReference>
<evidence type="ECO:0000259" key="7">
    <source>
        <dbReference type="Pfam" id="PF16891"/>
    </source>
</evidence>
<evidence type="ECO:0000256" key="5">
    <source>
        <dbReference type="SAM" id="MobiDB-lite"/>
    </source>
</evidence>
<dbReference type="Pfam" id="PF16891">
    <property type="entry name" value="STPPase_N"/>
    <property type="match status" value="1"/>
</dbReference>
<keyword evidence="4" id="KW-0464">Manganese</keyword>
<dbReference type="InterPro" id="IPR029052">
    <property type="entry name" value="Metallo-depent_PP-like"/>
</dbReference>
<dbReference type="EC" id="3.1.3.16" evidence="1"/>
<feature type="transmembrane region" description="Helical" evidence="6">
    <location>
        <begin position="150"/>
        <end position="168"/>
    </location>
</feature>
<organism evidence="9 10">
    <name type="scientific">Camellia sinensis</name>
    <name type="common">Tea plant</name>
    <name type="synonym">Thea sinensis</name>
    <dbReference type="NCBI Taxonomy" id="4442"/>
    <lineage>
        <taxon>Eukaryota</taxon>
        <taxon>Viridiplantae</taxon>
        <taxon>Streptophyta</taxon>
        <taxon>Embryophyta</taxon>
        <taxon>Tracheophyta</taxon>
        <taxon>Spermatophyta</taxon>
        <taxon>Magnoliopsida</taxon>
        <taxon>eudicotyledons</taxon>
        <taxon>Gunneridae</taxon>
        <taxon>Pentapetalae</taxon>
        <taxon>asterids</taxon>
        <taxon>Ericales</taxon>
        <taxon>Theaceae</taxon>
        <taxon>Camellia</taxon>
    </lineage>
</organism>
<evidence type="ECO:0000313" key="9">
    <source>
        <dbReference type="EMBL" id="KAF5938383.1"/>
    </source>
</evidence>
<comment type="caution">
    <text evidence="9">The sequence shown here is derived from an EMBL/GenBank/DDBJ whole genome shotgun (WGS) entry which is preliminary data.</text>
</comment>
<dbReference type="InterPro" id="IPR031675">
    <property type="entry name" value="STPPase_N"/>
</dbReference>
<keyword evidence="3" id="KW-0378">Hydrolase</keyword>
<evidence type="ECO:0000256" key="3">
    <source>
        <dbReference type="ARBA" id="ARBA00022801"/>
    </source>
</evidence>
<dbReference type="Proteomes" id="UP000593564">
    <property type="component" value="Unassembled WGS sequence"/>
</dbReference>
<keyword evidence="6" id="KW-0812">Transmembrane</keyword>
<evidence type="ECO:0000256" key="4">
    <source>
        <dbReference type="ARBA" id="ARBA00023211"/>
    </source>
</evidence>
<evidence type="ECO:0000256" key="6">
    <source>
        <dbReference type="SAM" id="Phobius"/>
    </source>
</evidence>
<gene>
    <name evidence="9" type="ORF">HYC85_022642</name>
</gene>
<keyword evidence="6" id="KW-0472">Membrane</keyword>
<dbReference type="Gene3D" id="3.60.21.10">
    <property type="match status" value="1"/>
</dbReference>
<dbReference type="EMBL" id="JACBKZ010000011">
    <property type="protein sequence ID" value="KAF5938383.1"/>
    <property type="molecule type" value="Genomic_DNA"/>
</dbReference>
<keyword evidence="10" id="KW-1185">Reference proteome</keyword>
<protein>
    <recommendedName>
        <fullName evidence="1">protein-serine/threonine phosphatase</fullName>
        <ecNumber evidence="1">3.1.3.16</ecNumber>
    </recommendedName>
</protein>
<feature type="domain" description="Serine-threonine protein phosphatase N-terminal" evidence="7">
    <location>
        <begin position="6"/>
        <end position="52"/>
    </location>
</feature>
<evidence type="ECO:0000256" key="2">
    <source>
        <dbReference type="ARBA" id="ARBA00022723"/>
    </source>
</evidence>
<evidence type="ECO:0000256" key="1">
    <source>
        <dbReference type="ARBA" id="ARBA00013081"/>
    </source>
</evidence>
<reference evidence="10" key="1">
    <citation type="journal article" date="2020" name="Nat. Commun.">
        <title>Genome assembly of wild tea tree DASZ reveals pedigree and selection history of tea varieties.</title>
        <authorList>
            <person name="Zhang W."/>
            <person name="Zhang Y."/>
            <person name="Qiu H."/>
            <person name="Guo Y."/>
            <person name="Wan H."/>
            <person name="Zhang X."/>
            <person name="Scossa F."/>
            <person name="Alseekh S."/>
            <person name="Zhang Q."/>
            <person name="Wang P."/>
            <person name="Xu L."/>
            <person name="Schmidt M.H."/>
            <person name="Jia X."/>
            <person name="Li D."/>
            <person name="Zhu A."/>
            <person name="Guo F."/>
            <person name="Chen W."/>
            <person name="Ni D."/>
            <person name="Usadel B."/>
            <person name="Fernie A.R."/>
            <person name="Wen W."/>
        </authorList>
    </citation>
    <scope>NUCLEOTIDE SEQUENCE [LARGE SCALE GENOMIC DNA]</scope>
    <source>
        <strain evidence="10">cv. G240</strain>
    </source>
</reference>
<accession>A0A7J7GC76</accession>
<name>A0A7J7GC76_CAMSI</name>
<dbReference type="GO" id="GO:0004722">
    <property type="term" value="F:protein serine/threonine phosphatase activity"/>
    <property type="evidence" value="ECO:0007669"/>
    <property type="project" value="UniProtKB-EC"/>
</dbReference>
<feature type="domain" description="OCRE" evidence="8">
    <location>
        <begin position="59"/>
        <end position="83"/>
    </location>
</feature>
<reference evidence="9 10" key="2">
    <citation type="submission" date="2020-07" db="EMBL/GenBank/DDBJ databases">
        <title>Genome assembly of wild tea tree DASZ reveals pedigree and selection history of tea varieties.</title>
        <authorList>
            <person name="Zhang W."/>
        </authorList>
    </citation>
    <scope>NUCLEOTIDE SEQUENCE [LARGE SCALE GENOMIC DNA]</scope>
    <source>
        <strain evidence="10">cv. G240</strain>
        <tissue evidence="9">Leaf</tissue>
    </source>
</reference>